<dbReference type="OrthoDB" id="6431172at2759"/>
<organism evidence="1 2">
    <name type="scientific">Stegodyphus mimosarum</name>
    <name type="common">African social velvet spider</name>
    <dbReference type="NCBI Taxonomy" id="407821"/>
    <lineage>
        <taxon>Eukaryota</taxon>
        <taxon>Metazoa</taxon>
        <taxon>Ecdysozoa</taxon>
        <taxon>Arthropoda</taxon>
        <taxon>Chelicerata</taxon>
        <taxon>Arachnida</taxon>
        <taxon>Araneae</taxon>
        <taxon>Araneomorphae</taxon>
        <taxon>Entelegynae</taxon>
        <taxon>Eresoidea</taxon>
        <taxon>Eresidae</taxon>
        <taxon>Stegodyphus</taxon>
    </lineage>
</organism>
<reference evidence="1 2" key="1">
    <citation type="submission" date="2013-11" db="EMBL/GenBank/DDBJ databases">
        <title>Genome sequencing of Stegodyphus mimosarum.</title>
        <authorList>
            <person name="Bechsgaard J."/>
        </authorList>
    </citation>
    <scope>NUCLEOTIDE SEQUENCE [LARGE SCALE GENOMIC DNA]</scope>
</reference>
<keyword evidence="2" id="KW-1185">Reference proteome</keyword>
<dbReference type="AlphaFoldDB" id="A0A087UG21"/>
<evidence type="ECO:0000313" key="1">
    <source>
        <dbReference type="EMBL" id="KFM76310.1"/>
    </source>
</evidence>
<dbReference type="Proteomes" id="UP000054359">
    <property type="component" value="Unassembled WGS sequence"/>
</dbReference>
<dbReference type="InterPro" id="IPR036420">
    <property type="entry name" value="BRCT_dom_sf"/>
</dbReference>
<proteinExistence type="predicted"/>
<gene>
    <name evidence="1" type="ORF">X975_16166</name>
</gene>
<protein>
    <submittedName>
        <fullName evidence="1">Uncharacterized protein</fullName>
    </submittedName>
</protein>
<evidence type="ECO:0000313" key="2">
    <source>
        <dbReference type="Proteomes" id="UP000054359"/>
    </source>
</evidence>
<dbReference type="SUPFAM" id="SSF52113">
    <property type="entry name" value="BRCT domain"/>
    <property type="match status" value="1"/>
</dbReference>
<dbReference type="EMBL" id="KK119650">
    <property type="protein sequence ID" value="KFM76310.1"/>
    <property type="molecule type" value="Genomic_DNA"/>
</dbReference>
<name>A0A087UG21_STEMI</name>
<accession>A0A087UG21</accession>
<sequence length="81" mass="9276">MNMCPSNKRKLAPELCLKGQVYFIYSTYQNLQELQNKISLLGGKVDEFFSRDITTVLVEDIHLLGYQFTPSELSAKPSYNP</sequence>
<feature type="non-terminal residue" evidence="1">
    <location>
        <position position="81"/>
    </location>
</feature>